<protein>
    <submittedName>
        <fullName evidence="1">Uncharacterized protein</fullName>
    </submittedName>
</protein>
<reference evidence="1" key="1">
    <citation type="submission" date="2022-10" db="EMBL/GenBank/DDBJ databases">
        <title>Complete Genome of Trichothecium roseum strain YXFP-22015, a Plant Pathogen Isolated from Citrus.</title>
        <authorList>
            <person name="Wang Y."/>
            <person name="Zhu L."/>
        </authorList>
    </citation>
    <scope>NUCLEOTIDE SEQUENCE</scope>
    <source>
        <strain evidence="1">YXFP-22015</strain>
    </source>
</reference>
<dbReference type="EMBL" id="CM047947">
    <property type="protein sequence ID" value="KAI9896779.1"/>
    <property type="molecule type" value="Genomic_DNA"/>
</dbReference>
<organism evidence="1 2">
    <name type="scientific">Trichothecium roseum</name>
    <dbReference type="NCBI Taxonomy" id="47278"/>
    <lineage>
        <taxon>Eukaryota</taxon>
        <taxon>Fungi</taxon>
        <taxon>Dikarya</taxon>
        <taxon>Ascomycota</taxon>
        <taxon>Pezizomycotina</taxon>
        <taxon>Sordariomycetes</taxon>
        <taxon>Hypocreomycetidae</taxon>
        <taxon>Hypocreales</taxon>
        <taxon>Hypocreales incertae sedis</taxon>
        <taxon>Trichothecium</taxon>
    </lineage>
</organism>
<dbReference type="Proteomes" id="UP001163324">
    <property type="component" value="Chromosome 8"/>
</dbReference>
<gene>
    <name evidence="1" type="ORF">N3K66_007801</name>
</gene>
<proteinExistence type="predicted"/>
<comment type="caution">
    <text evidence="1">The sequence shown here is derived from an EMBL/GenBank/DDBJ whole genome shotgun (WGS) entry which is preliminary data.</text>
</comment>
<evidence type="ECO:0000313" key="1">
    <source>
        <dbReference type="EMBL" id="KAI9896779.1"/>
    </source>
</evidence>
<accession>A0ACC0URL1</accession>
<sequence>MPRSNSIPPCYTSRWKTGIAAHSPSSPKGLGQQPNSLSPSHAAASSPGRKLNASCDGCRTSRVKCSGGVPCHRCAASAKSSSCTYSISQRRGKHKARGHPSPALLQHVFTPAASQYDKGLEVGGSFNDQATEHTMFDEPVAHHDNIFNMNLGNIQTSFDPTPITAQSPSLSEFLNLLEPYDDPSPSAPTDRGTCSESCYLPVYSTTGKLLSLWTEQKDAPLESIIGLLDEATIHATKYLACPNCDPGCARLVNLAMLHQRQMDRLCDIVKRPEAYLNEDAARLSLGAYEASRSDDAMLKRMLLLRITRDAASYMHDFQAKTRGFEERFVQGTLVLEEAGRLTLTWLLDIAANLTKRLRCIQFKLEREDWGLDVL</sequence>
<name>A0ACC0URL1_9HYPO</name>
<evidence type="ECO:0000313" key="2">
    <source>
        <dbReference type="Proteomes" id="UP001163324"/>
    </source>
</evidence>
<keyword evidence="2" id="KW-1185">Reference proteome</keyword>